<evidence type="ECO:0008006" key="3">
    <source>
        <dbReference type="Google" id="ProtNLM"/>
    </source>
</evidence>
<keyword evidence="2" id="KW-1185">Reference proteome</keyword>
<dbReference type="SUPFAM" id="SSF57756">
    <property type="entry name" value="Retrovirus zinc finger-like domains"/>
    <property type="match status" value="1"/>
</dbReference>
<proteinExistence type="predicted"/>
<dbReference type="GO" id="GO:0003676">
    <property type="term" value="F:nucleic acid binding"/>
    <property type="evidence" value="ECO:0007669"/>
    <property type="project" value="InterPro"/>
</dbReference>
<dbReference type="GO" id="GO:0008270">
    <property type="term" value="F:zinc ion binding"/>
    <property type="evidence" value="ECO:0007669"/>
    <property type="project" value="InterPro"/>
</dbReference>
<name>A0A9D4EM06_DREPO</name>
<dbReference type="InterPro" id="IPR036875">
    <property type="entry name" value="Znf_CCHC_sf"/>
</dbReference>
<dbReference type="AlphaFoldDB" id="A0A9D4EM06"/>
<evidence type="ECO:0000313" key="1">
    <source>
        <dbReference type="EMBL" id="KAH3782123.1"/>
    </source>
</evidence>
<sequence>MNPTGNDGRTLTCRSCGSYRHLLNECPDSYENMAKVNIEEEEFGVLFTGYVKNDLT</sequence>
<organism evidence="1 2">
    <name type="scientific">Dreissena polymorpha</name>
    <name type="common">Zebra mussel</name>
    <name type="synonym">Mytilus polymorpha</name>
    <dbReference type="NCBI Taxonomy" id="45954"/>
    <lineage>
        <taxon>Eukaryota</taxon>
        <taxon>Metazoa</taxon>
        <taxon>Spiralia</taxon>
        <taxon>Lophotrochozoa</taxon>
        <taxon>Mollusca</taxon>
        <taxon>Bivalvia</taxon>
        <taxon>Autobranchia</taxon>
        <taxon>Heteroconchia</taxon>
        <taxon>Euheterodonta</taxon>
        <taxon>Imparidentia</taxon>
        <taxon>Neoheterodontei</taxon>
        <taxon>Myida</taxon>
        <taxon>Dreissenoidea</taxon>
        <taxon>Dreissenidae</taxon>
        <taxon>Dreissena</taxon>
    </lineage>
</organism>
<evidence type="ECO:0000313" key="2">
    <source>
        <dbReference type="Proteomes" id="UP000828390"/>
    </source>
</evidence>
<dbReference type="EMBL" id="JAIWYP010000008">
    <property type="protein sequence ID" value="KAH3782123.1"/>
    <property type="molecule type" value="Genomic_DNA"/>
</dbReference>
<accession>A0A9D4EM06</accession>
<reference evidence="1" key="1">
    <citation type="journal article" date="2019" name="bioRxiv">
        <title>The Genome of the Zebra Mussel, Dreissena polymorpha: A Resource for Invasive Species Research.</title>
        <authorList>
            <person name="McCartney M.A."/>
            <person name="Auch B."/>
            <person name="Kono T."/>
            <person name="Mallez S."/>
            <person name="Zhang Y."/>
            <person name="Obille A."/>
            <person name="Becker A."/>
            <person name="Abrahante J.E."/>
            <person name="Garbe J."/>
            <person name="Badalamenti J.P."/>
            <person name="Herman A."/>
            <person name="Mangelson H."/>
            <person name="Liachko I."/>
            <person name="Sullivan S."/>
            <person name="Sone E.D."/>
            <person name="Koren S."/>
            <person name="Silverstein K.A.T."/>
            <person name="Beckman K.B."/>
            <person name="Gohl D.M."/>
        </authorList>
    </citation>
    <scope>NUCLEOTIDE SEQUENCE</scope>
    <source>
        <strain evidence="1">Duluth1</strain>
        <tissue evidence="1">Whole animal</tissue>
    </source>
</reference>
<reference evidence="1" key="2">
    <citation type="submission" date="2020-11" db="EMBL/GenBank/DDBJ databases">
        <authorList>
            <person name="McCartney M.A."/>
            <person name="Auch B."/>
            <person name="Kono T."/>
            <person name="Mallez S."/>
            <person name="Becker A."/>
            <person name="Gohl D.M."/>
            <person name="Silverstein K.A.T."/>
            <person name="Koren S."/>
            <person name="Bechman K.B."/>
            <person name="Herman A."/>
            <person name="Abrahante J.E."/>
            <person name="Garbe J."/>
        </authorList>
    </citation>
    <scope>NUCLEOTIDE SEQUENCE</scope>
    <source>
        <strain evidence="1">Duluth1</strain>
        <tissue evidence="1">Whole animal</tissue>
    </source>
</reference>
<gene>
    <name evidence="1" type="ORF">DPMN_160034</name>
</gene>
<comment type="caution">
    <text evidence="1">The sequence shown here is derived from an EMBL/GenBank/DDBJ whole genome shotgun (WGS) entry which is preliminary data.</text>
</comment>
<dbReference type="Proteomes" id="UP000828390">
    <property type="component" value="Unassembled WGS sequence"/>
</dbReference>
<protein>
    <recommendedName>
        <fullName evidence="3">CCHC-type domain-containing protein</fullName>
    </recommendedName>
</protein>